<organism evidence="1 2">
    <name type="scientific">Schistosoma mattheei</name>
    <dbReference type="NCBI Taxonomy" id="31246"/>
    <lineage>
        <taxon>Eukaryota</taxon>
        <taxon>Metazoa</taxon>
        <taxon>Spiralia</taxon>
        <taxon>Lophotrochozoa</taxon>
        <taxon>Platyhelminthes</taxon>
        <taxon>Trematoda</taxon>
        <taxon>Digenea</taxon>
        <taxon>Strigeidida</taxon>
        <taxon>Schistosomatoidea</taxon>
        <taxon>Schistosomatidae</taxon>
        <taxon>Schistosoma</taxon>
    </lineage>
</organism>
<dbReference type="AlphaFoldDB" id="A0A183NVQ9"/>
<dbReference type="EMBL" id="UZAL01027448">
    <property type="protein sequence ID" value="VDP32676.1"/>
    <property type="molecule type" value="Genomic_DNA"/>
</dbReference>
<proteinExistence type="predicted"/>
<gene>
    <name evidence="1" type="ORF">SMTD_LOCUS6195</name>
</gene>
<evidence type="ECO:0000313" key="2">
    <source>
        <dbReference type="Proteomes" id="UP000269396"/>
    </source>
</evidence>
<name>A0A183NVQ9_9TREM</name>
<accession>A0A183NVQ9</accession>
<keyword evidence="2" id="KW-1185">Reference proteome</keyword>
<protein>
    <submittedName>
        <fullName evidence="1">Uncharacterized protein</fullName>
    </submittedName>
</protein>
<evidence type="ECO:0000313" key="1">
    <source>
        <dbReference type="EMBL" id="VDP32676.1"/>
    </source>
</evidence>
<sequence length="106" mass="11786">MVVGSSQQETLDPGFVILDTRQQRVPVILRELVLSDGLDVLAIYQTSSPEPNPDSPLPVIVMVGKSPINKLIGQTYERSVANPVKLSRVITECNRHSRRLIRLVLL</sequence>
<dbReference type="Proteomes" id="UP000269396">
    <property type="component" value="Unassembled WGS sequence"/>
</dbReference>
<reference evidence="1" key="1">
    <citation type="submission" date="2018-11" db="EMBL/GenBank/DDBJ databases">
        <authorList>
            <consortium name="Pathogen Informatics"/>
        </authorList>
    </citation>
    <scope>NUCLEOTIDE SEQUENCE [LARGE SCALE GENOMIC DNA]</scope>
    <source>
        <strain evidence="1">Denwood</strain>
    </source>
</reference>